<reference evidence="4" key="1">
    <citation type="journal article" date="2023" name="Commun. Biol.">
        <title>Genome analysis of Parmales, the sister group of diatoms, reveals the evolutionary specialization of diatoms from phago-mixotrophs to photoautotrophs.</title>
        <authorList>
            <person name="Ban H."/>
            <person name="Sato S."/>
            <person name="Yoshikawa S."/>
            <person name="Yamada K."/>
            <person name="Nakamura Y."/>
            <person name="Ichinomiya M."/>
            <person name="Sato N."/>
            <person name="Blanc-Mathieu R."/>
            <person name="Endo H."/>
            <person name="Kuwata A."/>
            <person name="Ogata H."/>
        </authorList>
    </citation>
    <scope>NUCLEOTIDE SEQUENCE [LARGE SCALE GENOMIC DNA]</scope>
</reference>
<dbReference type="PANTHER" id="PTHR15239">
    <property type="entry name" value="NUCLEAR EXPORT MEDIATOR FACTOR NEMF"/>
    <property type="match status" value="1"/>
</dbReference>
<feature type="region of interest" description="Disordered" evidence="1">
    <location>
        <begin position="804"/>
        <end position="866"/>
    </location>
</feature>
<comment type="caution">
    <text evidence="3">The sequence shown here is derived from an EMBL/GenBank/DDBJ whole genome shotgun (WGS) entry which is preliminary data.</text>
</comment>
<feature type="compositionally biased region" description="Polar residues" evidence="1">
    <location>
        <begin position="991"/>
        <end position="1006"/>
    </location>
</feature>
<dbReference type="PANTHER" id="PTHR15239:SF6">
    <property type="entry name" value="RIBOSOME QUALITY CONTROL COMPLEX SUBUNIT NEMF"/>
    <property type="match status" value="1"/>
</dbReference>
<evidence type="ECO:0000256" key="1">
    <source>
        <dbReference type="SAM" id="MobiDB-lite"/>
    </source>
</evidence>
<evidence type="ECO:0000313" key="4">
    <source>
        <dbReference type="Proteomes" id="UP001165065"/>
    </source>
</evidence>
<feature type="domain" description="NFACT protein C-terminal" evidence="2">
    <location>
        <begin position="1005"/>
        <end position="1098"/>
    </location>
</feature>
<dbReference type="AlphaFoldDB" id="A0A9W7GMN0"/>
<accession>A0A9W7GMN0</accession>
<evidence type="ECO:0000259" key="2">
    <source>
        <dbReference type="Pfam" id="PF11923"/>
    </source>
</evidence>
<dbReference type="GO" id="GO:0000049">
    <property type="term" value="F:tRNA binding"/>
    <property type="evidence" value="ECO:0007669"/>
    <property type="project" value="TreeGrafter"/>
</dbReference>
<dbReference type="InterPro" id="IPR051608">
    <property type="entry name" value="RQC_Subunit_NEMF"/>
</dbReference>
<feature type="compositionally biased region" description="Basic residues" evidence="1">
    <location>
        <begin position="845"/>
        <end position="857"/>
    </location>
</feature>
<dbReference type="GO" id="GO:0072344">
    <property type="term" value="P:rescue of stalled ribosome"/>
    <property type="evidence" value="ECO:0007669"/>
    <property type="project" value="TreeGrafter"/>
</dbReference>
<dbReference type="GO" id="GO:1990112">
    <property type="term" value="C:RQC complex"/>
    <property type="evidence" value="ECO:0007669"/>
    <property type="project" value="TreeGrafter"/>
</dbReference>
<dbReference type="Pfam" id="PF11923">
    <property type="entry name" value="NFACT-C"/>
    <property type="match status" value="1"/>
</dbReference>
<feature type="region of interest" description="Disordered" evidence="1">
    <location>
        <begin position="156"/>
        <end position="181"/>
    </location>
</feature>
<protein>
    <recommendedName>
        <fullName evidence="2">NFACT protein C-terminal domain-containing protein</fullName>
    </recommendedName>
</protein>
<feature type="region of interest" description="Disordered" evidence="1">
    <location>
        <begin position="709"/>
        <end position="792"/>
    </location>
</feature>
<dbReference type="GO" id="GO:0043023">
    <property type="term" value="F:ribosomal large subunit binding"/>
    <property type="evidence" value="ECO:0007669"/>
    <property type="project" value="TreeGrafter"/>
</dbReference>
<feature type="compositionally biased region" description="Basic and acidic residues" evidence="1">
    <location>
        <begin position="169"/>
        <end position="181"/>
    </location>
</feature>
<proteinExistence type="predicted"/>
<dbReference type="OrthoDB" id="207084at2759"/>
<sequence length="1104" mass="121935">MGRHAPILPTFDVLLYQCSATILHPIVTNGKVENSYTVIGKGGQDSGIVLKVKTVNNGVVFLYCMRGFVYYHSLLHASVRANPSVSHNATSLRSSVKGLHVTSVKSLGEEKGLRIEGEGFWVECRGWGGGEVVWEGAKGGGRVGKKKKKVDKKSNDEVKVELEGGGEGEELKNGKGDKGGDETLTSVTKVIEGIARPFFAPKPGKGKVISQLLKPPSPFSRYSSTFIAHAVALYAKREEVEIDAKGEVGESATENIWAGFPEFFESIQKEVIGGGGLGQCGCADVCWVVYENIGGEGGGAEMIMTLASPFEIAGGKKEAGDFLSHIGKGMENRSRLEGLLRFEDVKGKNDDRMKALERNLNAKCNLLEFQALHCSISGWLCSRHEVLVKEILGVIKMGIESGEKWKDMEELIDRQRKAGNPAANAVKEVRWDKGEVVVDWTGVEGEGVIERWEEEEGEECKVDWNGFNKKERKTVAALYECTLNVSHSAGGNVRGYYDKRAEARKKIDGVKENEGKAKVAAVRRNAKKELEAKEKLKAVARGDRDRIRGEVGGVEERMKGVKWSVSQEGYLWIWTEIKKEMQKAFERYVNDGDIIVGNPEEEGWAFIIAKTNKNGERLTVGERVKEEVGSFVSTRWKGWKRKEIGRYWTAEVSKCTLLDVSGRRVEGVRVMGRKFEGRGGLDVGVGVLFRTKRSRPWVEKEECAVWMDGEREKLQGGETEPSTKCAPTEDPIQTRDSTATTTCDVSPAESLNDLPSTDPESAIPDPELPSSAVSPFSLPPSPQTKKKGLSAHDRKMIKKYGSLEAAAEAKSKQVAEAAASRERKEKEKEESAPRETKRQELQKQTVKKKKLSKKKQRKYDDQDDEDRMNAMIALHGNRVVHEKAEVEGEASTQEIDRDTLEVLSDLPLEVQSASRSLLSKVLIPSAAFSCIQTLEAVPKMLAALSRFEEIMSSASDTKAADDVGKSFMGVVRTIRKFGLEAAPAKDRTNDMDLSQRSPFDPSPSLSYWTPTPSPADDILYAKIVLGNAHAMKAWKYKVKLVPGTGKRGKTIKSIRNFWTNVKLRGSEEERKIKEVEIECINGIGEEEAANGCIGDVRCMEKGFK</sequence>
<dbReference type="Proteomes" id="UP001165065">
    <property type="component" value="Unassembled WGS sequence"/>
</dbReference>
<dbReference type="EMBL" id="BRYA01000310">
    <property type="protein sequence ID" value="GMI46727.1"/>
    <property type="molecule type" value="Genomic_DNA"/>
</dbReference>
<dbReference type="GO" id="GO:1990116">
    <property type="term" value="P:ribosome-associated ubiquitin-dependent protein catabolic process"/>
    <property type="evidence" value="ECO:0007669"/>
    <property type="project" value="TreeGrafter"/>
</dbReference>
<gene>
    <name evidence="3" type="ORF">TrCOL_g1673</name>
</gene>
<name>A0A9W7GMN0_9STRA</name>
<dbReference type="InterPro" id="IPR021846">
    <property type="entry name" value="NFACT-C"/>
</dbReference>
<feature type="region of interest" description="Disordered" evidence="1">
    <location>
        <begin position="985"/>
        <end position="1006"/>
    </location>
</feature>
<organism evidence="3 4">
    <name type="scientific">Triparma columacea</name>
    <dbReference type="NCBI Taxonomy" id="722753"/>
    <lineage>
        <taxon>Eukaryota</taxon>
        <taxon>Sar</taxon>
        <taxon>Stramenopiles</taxon>
        <taxon>Ochrophyta</taxon>
        <taxon>Bolidophyceae</taxon>
        <taxon>Parmales</taxon>
        <taxon>Triparmaceae</taxon>
        <taxon>Triparma</taxon>
    </lineage>
</organism>
<feature type="compositionally biased region" description="Polar residues" evidence="1">
    <location>
        <begin position="734"/>
        <end position="744"/>
    </location>
</feature>
<keyword evidence="4" id="KW-1185">Reference proteome</keyword>
<evidence type="ECO:0000313" key="3">
    <source>
        <dbReference type="EMBL" id="GMI46727.1"/>
    </source>
</evidence>
<feature type="compositionally biased region" description="Basic and acidic residues" evidence="1">
    <location>
        <begin position="807"/>
        <end position="841"/>
    </location>
</feature>